<dbReference type="InterPro" id="IPR003719">
    <property type="entry name" value="Phenazine_PhzF-like"/>
</dbReference>
<reference evidence="4" key="1">
    <citation type="submission" date="2017-04" db="EMBL/GenBank/DDBJ databases">
        <authorList>
            <person name="Varghese N."/>
            <person name="Submissions S."/>
        </authorList>
    </citation>
    <scope>NUCLEOTIDE SEQUENCE [LARGE SCALE GENOMIC DNA]</scope>
    <source>
        <strain evidence="4">B4P</strain>
    </source>
</reference>
<dbReference type="RefSeq" id="WP_085420143.1">
    <property type="nucleotide sequence ID" value="NZ_FXAF01000002.1"/>
</dbReference>
<evidence type="ECO:0000313" key="3">
    <source>
        <dbReference type="EMBL" id="SMF04885.1"/>
    </source>
</evidence>
<dbReference type="Pfam" id="PF02567">
    <property type="entry name" value="PhzC-PhzF"/>
    <property type="match status" value="1"/>
</dbReference>
<feature type="active site" evidence="2">
    <location>
        <position position="47"/>
    </location>
</feature>
<name>A0A1X7CXH0_9HYPH</name>
<dbReference type="EMBL" id="FXAF01000002">
    <property type="protein sequence ID" value="SMF04885.1"/>
    <property type="molecule type" value="Genomic_DNA"/>
</dbReference>
<organism evidence="3 4">
    <name type="scientific">Xaviernesmea oryzae</name>
    <dbReference type="NCBI Taxonomy" id="464029"/>
    <lineage>
        <taxon>Bacteria</taxon>
        <taxon>Pseudomonadati</taxon>
        <taxon>Pseudomonadota</taxon>
        <taxon>Alphaproteobacteria</taxon>
        <taxon>Hyphomicrobiales</taxon>
        <taxon>Rhizobiaceae</taxon>
        <taxon>Rhizobium/Agrobacterium group</taxon>
        <taxon>Xaviernesmea</taxon>
    </lineage>
</organism>
<dbReference type="OrthoDB" id="9788221at2"/>
<dbReference type="PANTHER" id="PTHR13774">
    <property type="entry name" value="PHENAZINE BIOSYNTHESIS PROTEIN"/>
    <property type="match status" value="1"/>
</dbReference>
<sequence length="305" mass="32625">MPTADFVTVDVFTSERFAGNPLAVVPDARGLTDRRMQAIAAEFGYAESTFVLPPERADNTARVRIFTPTMEIPFAGHPNVGTAFVLGRQAELFGRPVGDRLRFEEIAGLVEIELLREENTVVGATIRAPQPLTVGDEVALELIAGCASIKTGNIRTSGHKPVVVSVGLPFAVAELESLDALAAARPNIKAFHEAAARHARPDGDFSLFLYVRGAETPWRIRARMFAPLDNVMEDPATGSASAALSAFLVTRAPDADTNVHVTIEQGVEMGRRSVIELDVVKAGGVAGDVRITGHCVSVMRGSLEL</sequence>
<proteinExistence type="inferred from homology"/>
<evidence type="ECO:0000256" key="2">
    <source>
        <dbReference type="PIRSR" id="PIRSR016184-1"/>
    </source>
</evidence>
<accession>A0A1X7CXH0</accession>
<dbReference type="PANTHER" id="PTHR13774:SF32">
    <property type="entry name" value="ANTISENSE-ENHANCING SEQUENCE 1"/>
    <property type="match status" value="1"/>
</dbReference>
<dbReference type="Gene3D" id="3.10.310.10">
    <property type="entry name" value="Diaminopimelate Epimerase, Chain A, domain 1"/>
    <property type="match status" value="2"/>
</dbReference>
<keyword evidence="4" id="KW-1185">Reference proteome</keyword>
<dbReference type="NCBIfam" id="TIGR00654">
    <property type="entry name" value="PhzF_family"/>
    <property type="match status" value="1"/>
</dbReference>
<dbReference type="GO" id="GO:0005737">
    <property type="term" value="C:cytoplasm"/>
    <property type="evidence" value="ECO:0007669"/>
    <property type="project" value="TreeGrafter"/>
</dbReference>
<evidence type="ECO:0000313" key="4">
    <source>
        <dbReference type="Proteomes" id="UP000192903"/>
    </source>
</evidence>
<protein>
    <submittedName>
        <fullName evidence="3">Trans-2,3-dihydro-3-hydroxyanthranilate isomerase</fullName>
    </submittedName>
</protein>
<dbReference type="AlphaFoldDB" id="A0A1X7CXH0"/>
<dbReference type="STRING" id="464029.SAMN02982989_4725"/>
<dbReference type="SUPFAM" id="SSF54506">
    <property type="entry name" value="Diaminopimelate epimerase-like"/>
    <property type="match status" value="1"/>
</dbReference>
<dbReference type="PIRSF" id="PIRSF016184">
    <property type="entry name" value="PhzC_PhzF"/>
    <property type="match status" value="1"/>
</dbReference>
<gene>
    <name evidence="3" type="ORF">SAMN02982989_4725</name>
</gene>
<comment type="similarity">
    <text evidence="1">Belongs to the PhzF family.</text>
</comment>
<dbReference type="Proteomes" id="UP000192903">
    <property type="component" value="Unassembled WGS sequence"/>
</dbReference>
<evidence type="ECO:0000256" key="1">
    <source>
        <dbReference type="ARBA" id="ARBA00008270"/>
    </source>
</evidence>
<keyword evidence="3" id="KW-0413">Isomerase</keyword>
<dbReference type="GO" id="GO:0016853">
    <property type="term" value="F:isomerase activity"/>
    <property type="evidence" value="ECO:0007669"/>
    <property type="project" value="UniProtKB-KW"/>
</dbReference>